<protein>
    <submittedName>
        <fullName evidence="2">Uncharacterized protein</fullName>
    </submittedName>
</protein>
<evidence type="ECO:0000313" key="2">
    <source>
        <dbReference type="EMBL" id="RRT46012.1"/>
    </source>
</evidence>
<feature type="region of interest" description="Disordered" evidence="1">
    <location>
        <begin position="35"/>
        <end position="80"/>
    </location>
</feature>
<sequence>MKNIDLAATSPYLWTAGPPTWPTIHVGAGLTQAWKGQPSYDRPDKGKMGKVDMPQLQEGRRAPRRKDHGRRGEVRRHGIRSRPELRHLFLTRAPLRQPPTSRVRPEGSLHPTVLHLSTETTTGELAHTGQNQLCPLSRHGGTDRAYWAGTKIFH</sequence>
<organism evidence="2 3">
    <name type="scientific">Ensete ventricosum</name>
    <name type="common">Abyssinian banana</name>
    <name type="synonym">Musa ensete</name>
    <dbReference type="NCBI Taxonomy" id="4639"/>
    <lineage>
        <taxon>Eukaryota</taxon>
        <taxon>Viridiplantae</taxon>
        <taxon>Streptophyta</taxon>
        <taxon>Embryophyta</taxon>
        <taxon>Tracheophyta</taxon>
        <taxon>Spermatophyta</taxon>
        <taxon>Magnoliopsida</taxon>
        <taxon>Liliopsida</taxon>
        <taxon>Zingiberales</taxon>
        <taxon>Musaceae</taxon>
        <taxon>Ensete</taxon>
    </lineage>
</organism>
<accession>A0A426Y2N8</accession>
<evidence type="ECO:0000313" key="3">
    <source>
        <dbReference type="Proteomes" id="UP000287651"/>
    </source>
</evidence>
<proteinExistence type="predicted"/>
<dbReference type="AlphaFoldDB" id="A0A426Y2N8"/>
<reference evidence="2 3" key="1">
    <citation type="journal article" date="2014" name="Agronomy (Basel)">
        <title>A Draft Genome Sequence for Ensete ventricosum, the Drought-Tolerant Tree Against Hunger.</title>
        <authorList>
            <person name="Harrison J."/>
            <person name="Moore K.A."/>
            <person name="Paszkiewicz K."/>
            <person name="Jones T."/>
            <person name="Grant M."/>
            <person name="Ambacheew D."/>
            <person name="Muzemil S."/>
            <person name="Studholme D.J."/>
        </authorList>
    </citation>
    <scope>NUCLEOTIDE SEQUENCE [LARGE SCALE GENOMIC DNA]</scope>
</reference>
<dbReference type="EMBL" id="AMZH03015463">
    <property type="protein sequence ID" value="RRT46012.1"/>
    <property type="molecule type" value="Genomic_DNA"/>
</dbReference>
<name>A0A426Y2N8_ENSVE</name>
<gene>
    <name evidence="2" type="ORF">B296_00013188</name>
</gene>
<evidence type="ECO:0000256" key="1">
    <source>
        <dbReference type="SAM" id="MobiDB-lite"/>
    </source>
</evidence>
<feature type="compositionally biased region" description="Basic and acidic residues" evidence="1">
    <location>
        <begin position="70"/>
        <end position="80"/>
    </location>
</feature>
<feature type="compositionally biased region" description="Basic and acidic residues" evidence="1">
    <location>
        <begin position="41"/>
        <end position="50"/>
    </location>
</feature>
<comment type="caution">
    <text evidence="2">The sequence shown here is derived from an EMBL/GenBank/DDBJ whole genome shotgun (WGS) entry which is preliminary data.</text>
</comment>
<dbReference type="Proteomes" id="UP000287651">
    <property type="component" value="Unassembled WGS sequence"/>
</dbReference>